<comment type="caution">
    <text evidence="4">The sequence shown here is derived from an EMBL/GenBank/DDBJ whole genome shotgun (WGS) entry which is preliminary data.</text>
</comment>
<sequence>MAAAPNARTRLICFPHAGGSAGFFFPLLQSLPDTVEAYAVQYPGRQDRLAEPCLTSVDELVDAVCEVLRQGPAMPLVLFGHSMGATLAFEVARRRERSGAGSPLGLIVSGRRAPSLQRTETVHQRDDAGLVAEIRRLSGTDDSLLDDPEIRGMFLPALRADYRAIETYRMAPGPPLGCPLSVFVGDADPRVSVAEAEAWREQAGGEISLQVFPGGHFYLSDRPEEFSGRLTAELHRLCGPVPGPR</sequence>
<dbReference type="Proteomes" id="UP000175829">
    <property type="component" value="Unassembled WGS sequence"/>
</dbReference>
<dbReference type="InterPro" id="IPR020802">
    <property type="entry name" value="TesA-like"/>
</dbReference>
<evidence type="ECO:0000256" key="1">
    <source>
        <dbReference type="ARBA" id="ARBA00007169"/>
    </source>
</evidence>
<dbReference type="InterPro" id="IPR029058">
    <property type="entry name" value="AB_hydrolase_fold"/>
</dbReference>
<dbReference type="EMBL" id="LJGV01000022">
    <property type="protein sequence ID" value="OEV01281.1"/>
    <property type="molecule type" value="Genomic_DNA"/>
</dbReference>
<keyword evidence="2 4" id="KW-0378">Hydrolase</keyword>
<dbReference type="Pfam" id="PF00975">
    <property type="entry name" value="Thioesterase"/>
    <property type="match status" value="1"/>
</dbReference>
<comment type="similarity">
    <text evidence="1">Belongs to the thioesterase family.</text>
</comment>
<name>A0A1E7KBI4_9ACTN</name>
<gene>
    <name evidence="4" type="ORF">AN217_15050</name>
</gene>
<dbReference type="SMART" id="SM00824">
    <property type="entry name" value="PKS_TE"/>
    <property type="match status" value="1"/>
</dbReference>
<organism evidence="4 5">
    <name type="scientific">Streptomyces qinglanensis</name>
    <dbReference type="NCBI Taxonomy" id="943816"/>
    <lineage>
        <taxon>Bacteria</taxon>
        <taxon>Bacillati</taxon>
        <taxon>Actinomycetota</taxon>
        <taxon>Actinomycetes</taxon>
        <taxon>Kitasatosporales</taxon>
        <taxon>Streptomycetaceae</taxon>
        <taxon>Streptomyces</taxon>
    </lineage>
</organism>
<dbReference type="Gene3D" id="3.40.50.1820">
    <property type="entry name" value="alpha/beta hydrolase"/>
    <property type="match status" value="1"/>
</dbReference>
<evidence type="ECO:0000259" key="3">
    <source>
        <dbReference type="SMART" id="SM00824"/>
    </source>
</evidence>
<dbReference type="AlphaFoldDB" id="A0A1E7KBI4"/>
<accession>A0A1E7KBI4</accession>
<dbReference type="SUPFAM" id="SSF53474">
    <property type="entry name" value="alpha/beta-Hydrolases"/>
    <property type="match status" value="1"/>
</dbReference>
<dbReference type="GO" id="GO:0008610">
    <property type="term" value="P:lipid biosynthetic process"/>
    <property type="evidence" value="ECO:0007669"/>
    <property type="project" value="TreeGrafter"/>
</dbReference>
<reference evidence="4 5" key="1">
    <citation type="journal article" date="2016" name="Front. Microbiol.">
        <title>Comparative Genomics Analysis of Streptomyces Species Reveals Their Adaptation to the Marine Environment and Their Diversity at the Genomic Level.</title>
        <authorList>
            <person name="Tian X."/>
            <person name="Zhang Z."/>
            <person name="Yang T."/>
            <person name="Chen M."/>
            <person name="Li J."/>
            <person name="Chen F."/>
            <person name="Yang J."/>
            <person name="Li W."/>
            <person name="Zhang B."/>
            <person name="Zhang Z."/>
            <person name="Wu J."/>
            <person name="Zhang C."/>
            <person name="Long L."/>
            <person name="Xiao J."/>
        </authorList>
    </citation>
    <scope>NUCLEOTIDE SEQUENCE [LARGE SCALE GENOMIC DNA]</scope>
    <source>
        <strain evidence="4 5">SCSIO M10379</strain>
    </source>
</reference>
<dbReference type="PANTHER" id="PTHR11487:SF0">
    <property type="entry name" value="S-ACYL FATTY ACID SYNTHASE THIOESTERASE, MEDIUM CHAIN"/>
    <property type="match status" value="1"/>
</dbReference>
<evidence type="ECO:0000313" key="5">
    <source>
        <dbReference type="Proteomes" id="UP000175829"/>
    </source>
</evidence>
<dbReference type="InterPro" id="IPR012223">
    <property type="entry name" value="TEII"/>
</dbReference>
<dbReference type="PANTHER" id="PTHR11487">
    <property type="entry name" value="THIOESTERASE"/>
    <property type="match status" value="1"/>
</dbReference>
<dbReference type="GO" id="GO:0016787">
    <property type="term" value="F:hydrolase activity"/>
    <property type="evidence" value="ECO:0007669"/>
    <property type="project" value="UniProtKB-KW"/>
</dbReference>
<dbReference type="InterPro" id="IPR001031">
    <property type="entry name" value="Thioesterase"/>
</dbReference>
<proteinExistence type="inferred from homology"/>
<feature type="domain" description="Thioesterase TesA-like" evidence="3">
    <location>
        <begin position="12"/>
        <end position="238"/>
    </location>
</feature>
<protein>
    <submittedName>
        <fullName evidence="4">Oleoyl-ACP hydrolase</fullName>
    </submittedName>
</protein>
<evidence type="ECO:0000256" key="2">
    <source>
        <dbReference type="ARBA" id="ARBA00022801"/>
    </source>
</evidence>
<dbReference type="PATRIC" id="fig|943816.4.peg.2460"/>
<evidence type="ECO:0000313" key="4">
    <source>
        <dbReference type="EMBL" id="OEV01281.1"/>
    </source>
</evidence>